<dbReference type="InParanoid" id="A0A409WMA7"/>
<feature type="compositionally biased region" description="Polar residues" evidence="1">
    <location>
        <begin position="1"/>
        <end position="11"/>
    </location>
</feature>
<dbReference type="Proteomes" id="UP000283269">
    <property type="component" value="Unassembled WGS sequence"/>
</dbReference>
<feature type="compositionally biased region" description="Basic and acidic residues" evidence="1">
    <location>
        <begin position="109"/>
        <end position="120"/>
    </location>
</feature>
<name>A0A409WMA7_PSICY</name>
<feature type="region of interest" description="Disordered" evidence="1">
    <location>
        <begin position="1"/>
        <end position="136"/>
    </location>
</feature>
<evidence type="ECO:0000313" key="3">
    <source>
        <dbReference type="Proteomes" id="UP000283269"/>
    </source>
</evidence>
<evidence type="ECO:0000256" key="1">
    <source>
        <dbReference type="SAM" id="MobiDB-lite"/>
    </source>
</evidence>
<dbReference type="AlphaFoldDB" id="A0A409WMA7"/>
<dbReference type="EMBL" id="NHYD01003367">
    <property type="protein sequence ID" value="PPQ79713.1"/>
    <property type="molecule type" value="Genomic_DNA"/>
</dbReference>
<feature type="compositionally biased region" description="Polar residues" evidence="1">
    <location>
        <begin position="77"/>
        <end position="102"/>
    </location>
</feature>
<dbReference type="OrthoDB" id="2998502at2759"/>
<keyword evidence="3" id="KW-1185">Reference proteome</keyword>
<gene>
    <name evidence="2" type="ORF">CVT25_003283</name>
</gene>
<comment type="caution">
    <text evidence="2">The sequence shown here is derived from an EMBL/GenBank/DDBJ whole genome shotgun (WGS) entry which is preliminary data.</text>
</comment>
<organism evidence="2 3">
    <name type="scientific">Psilocybe cyanescens</name>
    <dbReference type="NCBI Taxonomy" id="93625"/>
    <lineage>
        <taxon>Eukaryota</taxon>
        <taxon>Fungi</taxon>
        <taxon>Dikarya</taxon>
        <taxon>Basidiomycota</taxon>
        <taxon>Agaricomycotina</taxon>
        <taxon>Agaricomycetes</taxon>
        <taxon>Agaricomycetidae</taxon>
        <taxon>Agaricales</taxon>
        <taxon>Agaricineae</taxon>
        <taxon>Strophariaceae</taxon>
        <taxon>Psilocybe</taxon>
    </lineage>
</organism>
<evidence type="ECO:0000313" key="2">
    <source>
        <dbReference type="EMBL" id="PPQ79713.1"/>
    </source>
</evidence>
<reference evidence="2 3" key="1">
    <citation type="journal article" date="2018" name="Evol. Lett.">
        <title>Horizontal gene cluster transfer increased hallucinogenic mushroom diversity.</title>
        <authorList>
            <person name="Reynolds H.T."/>
            <person name="Vijayakumar V."/>
            <person name="Gluck-Thaler E."/>
            <person name="Korotkin H.B."/>
            <person name="Matheny P.B."/>
            <person name="Slot J.C."/>
        </authorList>
    </citation>
    <scope>NUCLEOTIDE SEQUENCE [LARGE SCALE GENOMIC DNA]</scope>
    <source>
        <strain evidence="2 3">2631</strain>
    </source>
</reference>
<proteinExistence type="predicted"/>
<accession>A0A409WMA7</accession>
<sequence>MSIKSDPTINPTKPDPVTRNQPNSENTSTEGVSGEQNIPGSYPSSPKDTTSSGGYSATPENTWSDKSQRGTNFPLGTESNSANVTGESSNDTGLIDQSTSGTDLVPEIQDAKQGRDKAFDNSEDVWGVEKGAGKDF</sequence>
<feature type="compositionally biased region" description="Polar residues" evidence="1">
    <location>
        <begin position="18"/>
        <end position="71"/>
    </location>
</feature>
<protein>
    <submittedName>
        <fullName evidence="2">Uncharacterized protein</fullName>
    </submittedName>
</protein>